<feature type="compositionally biased region" description="Basic and acidic residues" evidence="1">
    <location>
        <begin position="383"/>
        <end position="394"/>
    </location>
</feature>
<dbReference type="AlphaFoldDB" id="A0AAN7B6J4"/>
<feature type="compositionally biased region" description="Basic and acidic residues" evidence="1">
    <location>
        <begin position="229"/>
        <end position="255"/>
    </location>
</feature>
<accession>A0AAN7B6J4</accession>
<sequence>MDSREYQHSESGGGQGNSHKPRKSRHKPTSKKHDNRGRKKHTDRRHRDGDRHGEVVERAILDRPPETSPGLPSRPATSYNFQDKPHQTTSPNINTVAPRIGHVDSAGTFSQYQPRTYPPQPPTWTNHASYPGYPQEPLRLLEPPQHPDHRKINPPRNDSLYSEESNYPNTTESDNPPNCPEIIPIRNPSTKIDNPELIAYVMKKDIPGPKAPKRHHVPPLNTEGNRSPYPERESRTTRETTPKSRGRETSRRNSDEVPGQLLSKSEIHHVFSASFPNYTGNSNSNDHTTTRNNNSINSSSSSSSNGGYSINRYNSGHSGSEFNSTGRSQVYPAKTEGDSMNLGNTSRQPPGGLLSPLTSTVNAPQYRSGENGGGGNYYFQETSSDRRLNRETDSRASTPMSQSQRQPRHNSRREPEEQMSDAEVNFMVERIRSIKENNSSSSKRSNNTNNSGSTAKRYTNADNGRDIIKNLPGRSIFHEITWE</sequence>
<gene>
    <name evidence="2" type="ORF">QBC37DRAFT_401287</name>
</gene>
<name>A0AAN7B6J4_9PEZI</name>
<feature type="region of interest" description="Disordered" evidence="1">
    <location>
        <begin position="434"/>
        <end position="469"/>
    </location>
</feature>
<feature type="compositionally biased region" description="Polar residues" evidence="1">
    <location>
        <begin position="356"/>
        <end position="365"/>
    </location>
</feature>
<proteinExistence type="predicted"/>
<feature type="compositionally biased region" description="Polar residues" evidence="1">
    <location>
        <begin position="277"/>
        <end position="287"/>
    </location>
</feature>
<dbReference type="Proteomes" id="UP001301769">
    <property type="component" value="Unassembled WGS sequence"/>
</dbReference>
<protein>
    <submittedName>
        <fullName evidence="2">Uncharacterized protein</fullName>
    </submittedName>
</protein>
<feature type="compositionally biased region" description="Basic residues" evidence="1">
    <location>
        <begin position="19"/>
        <end position="44"/>
    </location>
</feature>
<comment type="caution">
    <text evidence="2">The sequence shown here is derived from an EMBL/GenBank/DDBJ whole genome shotgun (WGS) entry which is preliminary data.</text>
</comment>
<feature type="compositionally biased region" description="Polar residues" evidence="1">
    <location>
        <begin position="395"/>
        <end position="405"/>
    </location>
</feature>
<keyword evidence="3" id="KW-1185">Reference proteome</keyword>
<feature type="compositionally biased region" description="Polar residues" evidence="1">
    <location>
        <begin position="75"/>
        <end position="95"/>
    </location>
</feature>
<organism evidence="2 3">
    <name type="scientific">Rhypophila decipiens</name>
    <dbReference type="NCBI Taxonomy" id="261697"/>
    <lineage>
        <taxon>Eukaryota</taxon>
        <taxon>Fungi</taxon>
        <taxon>Dikarya</taxon>
        <taxon>Ascomycota</taxon>
        <taxon>Pezizomycotina</taxon>
        <taxon>Sordariomycetes</taxon>
        <taxon>Sordariomycetidae</taxon>
        <taxon>Sordariales</taxon>
        <taxon>Naviculisporaceae</taxon>
        <taxon>Rhypophila</taxon>
    </lineage>
</organism>
<feature type="compositionally biased region" description="Polar residues" evidence="1">
    <location>
        <begin position="159"/>
        <end position="176"/>
    </location>
</feature>
<feature type="compositionally biased region" description="Basic and acidic residues" evidence="1">
    <location>
        <begin position="45"/>
        <end position="65"/>
    </location>
</feature>
<evidence type="ECO:0000313" key="3">
    <source>
        <dbReference type="Proteomes" id="UP001301769"/>
    </source>
</evidence>
<reference evidence="2" key="1">
    <citation type="journal article" date="2023" name="Mol. Phylogenet. Evol.">
        <title>Genome-scale phylogeny and comparative genomics of the fungal order Sordariales.</title>
        <authorList>
            <person name="Hensen N."/>
            <person name="Bonometti L."/>
            <person name="Westerberg I."/>
            <person name="Brannstrom I.O."/>
            <person name="Guillou S."/>
            <person name="Cros-Aarteil S."/>
            <person name="Calhoun S."/>
            <person name="Haridas S."/>
            <person name="Kuo A."/>
            <person name="Mondo S."/>
            <person name="Pangilinan J."/>
            <person name="Riley R."/>
            <person name="LaButti K."/>
            <person name="Andreopoulos B."/>
            <person name="Lipzen A."/>
            <person name="Chen C."/>
            <person name="Yan M."/>
            <person name="Daum C."/>
            <person name="Ng V."/>
            <person name="Clum A."/>
            <person name="Steindorff A."/>
            <person name="Ohm R.A."/>
            <person name="Martin F."/>
            <person name="Silar P."/>
            <person name="Natvig D.O."/>
            <person name="Lalanne C."/>
            <person name="Gautier V."/>
            <person name="Ament-Velasquez S.L."/>
            <person name="Kruys A."/>
            <person name="Hutchinson M.I."/>
            <person name="Powell A.J."/>
            <person name="Barry K."/>
            <person name="Miller A.N."/>
            <person name="Grigoriev I.V."/>
            <person name="Debuchy R."/>
            <person name="Gladieux P."/>
            <person name="Hiltunen Thoren M."/>
            <person name="Johannesson H."/>
        </authorList>
    </citation>
    <scope>NUCLEOTIDE SEQUENCE</scope>
    <source>
        <strain evidence="2">PSN293</strain>
    </source>
</reference>
<feature type="region of interest" description="Disordered" evidence="1">
    <location>
        <begin position="277"/>
        <end position="421"/>
    </location>
</feature>
<feature type="compositionally biased region" description="Polar residues" evidence="1">
    <location>
        <begin position="316"/>
        <end position="328"/>
    </location>
</feature>
<feature type="compositionally biased region" description="Low complexity" evidence="1">
    <location>
        <begin position="436"/>
        <end position="454"/>
    </location>
</feature>
<feature type="region of interest" description="Disordered" evidence="1">
    <location>
        <begin position="1"/>
        <end position="190"/>
    </location>
</feature>
<reference evidence="2" key="2">
    <citation type="submission" date="2023-05" db="EMBL/GenBank/DDBJ databases">
        <authorList>
            <consortium name="Lawrence Berkeley National Laboratory"/>
            <person name="Steindorff A."/>
            <person name="Hensen N."/>
            <person name="Bonometti L."/>
            <person name="Westerberg I."/>
            <person name="Brannstrom I.O."/>
            <person name="Guillou S."/>
            <person name="Cros-Aarteil S."/>
            <person name="Calhoun S."/>
            <person name="Haridas S."/>
            <person name="Kuo A."/>
            <person name="Mondo S."/>
            <person name="Pangilinan J."/>
            <person name="Riley R."/>
            <person name="Labutti K."/>
            <person name="Andreopoulos B."/>
            <person name="Lipzen A."/>
            <person name="Chen C."/>
            <person name="Yanf M."/>
            <person name="Daum C."/>
            <person name="Ng V."/>
            <person name="Clum A."/>
            <person name="Ohm R."/>
            <person name="Martin F."/>
            <person name="Silar P."/>
            <person name="Natvig D."/>
            <person name="Lalanne C."/>
            <person name="Gautier V."/>
            <person name="Ament-Velasquez S.L."/>
            <person name="Kruys A."/>
            <person name="Hutchinson M.I."/>
            <person name="Powell A.J."/>
            <person name="Barry K."/>
            <person name="Miller A.N."/>
            <person name="Grigoriev I.V."/>
            <person name="Debuchy R."/>
            <person name="Gladieux P."/>
            <person name="Thoren M.H."/>
            <person name="Johannesson H."/>
        </authorList>
    </citation>
    <scope>NUCLEOTIDE SEQUENCE</scope>
    <source>
        <strain evidence="2">PSN293</strain>
    </source>
</reference>
<feature type="region of interest" description="Disordered" evidence="1">
    <location>
        <begin position="206"/>
        <end position="262"/>
    </location>
</feature>
<dbReference type="EMBL" id="MU858122">
    <property type="protein sequence ID" value="KAK4212738.1"/>
    <property type="molecule type" value="Genomic_DNA"/>
</dbReference>
<evidence type="ECO:0000313" key="2">
    <source>
        <dbReference type="EMBL" id="KAK4212738.1"/>
    </source>
</evidence>
<feature type="compositionally biased region" description="Low complexity" evidence="1">
    <location>
        <begin position="291"/>
        <end position="315"/>
    </location>
</feature>
<evidence type="ECO:0000256" key="1">
    <source>
        <dbReference type="SAM" id="MobiDB-lite"/>
    </source>
</evidence>